<dbReference type="Gene3D" id="3.40.50.410">
    <property type="entry name" value="von Willebrand factor, type A domain"/>
    <property type="match status" value="1"/>
</dbReference>
<sequence length="320" mass="37661">MAICQTFFLFSKDMIDIKTISSDIKNLELLAKQVVEGFITGIHKSPFHGFSVEFSEHKLYNKGESTRHIDWKLFAKTEKLYIKKYEEETNLRCHIIIDNSASMHYPIIKNQTINHLNKVSFSAVAAACLMEILKKQRDAVGLSIYSDSYEYYAPEKGSERHHKMLLNQLDNLLVSTSKTSTETYQYLHEISEKIHRRSLIFLFTDMFQTTKNEEELFDALRHLKFNKHEVILFHTYDKKTELLFNFDNSPKKFVDIETGEEINLHPDNIQKKYTAFSKLQHKNLKNKCLQYKIDYIPVDINEGFDKILTAYLVSRQKKHQ</sequence>
<dbReference type="SUPFAM" id="SSF53300">
    <property type="entry name" value="vWA-like"/>
    <property type="match status" value="1"/>
</dbReference>
<dbReference type="PANTHER" id="PTHR33608:SF7">
    <property type="entry name" value="DUF58 DOMAIN-CONTAINING PROTEIN"/>
    <property type="match status" value="1"/>
</dbReference>
<protein>
    <recommendedName>
        <fullName evidence="1">DUF58 domain-containing protein</fullName>
    </recommendedName>
</protein>
<organism evidence="2 3">
    <name type="scientific">Tenacibaculum dicentrarchi</name>
    <dbReference type="NCBI Taxonomy" id="669041"/>
    <lineage>
        <taxon>Bacteria</taxon>
        <taxon>Pseudomonadati</taxon>
        <taxon>Bacteroidota</taxon>
        <taxon>Flavobacteriia</taxon>
        <taxon>Flavobacteriales</taxon>
        <taxon>Flavobacteriaceae</taxon>
        <taxon>Tenacibaculum</taxon>
    </lineage>
</organism>
<evidence type="ECO:0000313" key="3">
    <source>
        <dbReference type="Proteomes" id="UP001497514"/>
    </source>
</evidence>
<dbReference type="InterPro" id="IPR002881">
    <property type="entry name" value="DUF58"/>
</dbReference>
<dbReference type="EMBL" id="OZ038524">
    <property type="protein sequence ID" value="CAL2086362.1"/>
    <property type="molecule type" value="Genomic_DNA"/>
</dbReference>
<gene>
    <name evidence="2" type="ORF">TD3509T_2041</name>
</gene>
<evidence type="ECO:0000313" key="2">
    <source>
        <dbReference type="EMBL" id="CAL2086362.1"/>
    </source>
</evidence>
<accession>A0ABM9P0N7</accession>
<dbReference type="Pfam" id="PF01882">
    <property type="entry name" value="DUF58"/>
    <property type="match status" value="1"/>
</dbReference>
<proteinExistence type="predicted"/>
<evidence type="ECO:0000259" key="1">
    <source>
        <dbReference type="Pfam" id="PF01882"/>
    </source>
</evidence>
<reference evidence="2 3" key="1">
    <citation type="submission" date="2024-05" db="EMBL/GenBank/DDBJ databases">
        <authorList>
            <person name="Duchaud E."/>
        </authorList>
    </citation>
    <scope>NUCLEOTIDE SEQUENCE [LARGE SCALE GENOMIC DNA]</scope>
    <source>
        <strain evidence="2">Ena-SAMPLE-TAB-13-05-2024-13:56:06:370-140309</strain>
    </source>
</reference>
<dbReference type="InterPro" id="IPR036465">
    <property type="entry name" value="vWFA_dom_sf"/>
</dbReference>
<feature type="domain" description="DUF58" evidence="1">
    <location>
        <begin position="58"/>
        <end position="276"/>
    </location>
</feature>
<name>A0ABM9P0N7_9FLAO</name>
<keyword evidence="3" id="KW-1185">Reference proteome</keyword>
<dbReference type="Proteomes" id="UP001497514">
    <property type="component" value="Chromosome"/>
</dbReference>
<dbReference type="PANTHER" id="PTHR33608">
    <property type="entry name" value="BLL2464 PROTEIN"/>
    <property type="match status" value="1"/>
</dbReference>